<protein>
    <submittedName>
        <fullName evidence="2">Uncharacterized protein</fullName>
    </submittedName>
</protein>
<name>A0A1E1VXN9_PECGO</name>
<evidence type="ECO:0000313" key="2">
    <source>
        <dbReference type="EMBL" id="JAT79513.1"/>
    </source>
</evidence>
<feature type="region of interest" description="Disordered" evidence="1">
    <location>
        <begin position="47"/>
        <end position="85"/>
    </location>
</feature>
<dbReference type="AlphaFoldDB" id="A0A1E1VXN9"/>
<feature type="compositionally biased region" description="Basic and acidic residues" evidence="1">
    <location>
        <begin position="61"/>
        <end position="70"/>
    </location>
</feature>
<evidence type="ECO:0000256" key="1">
    <source>
        <dbReference type="SAM" id="MobiDB-lite"/>
    </source>
</evidence>
<sequence>MPILKSGSTPENKYKSQFAAAAAGPNPSLRQGPKDSLLLEDYMAWTGPNPDLRLGQSVKTEGPEPRDKKFSLARGPAGLAKGPSSLAKGSIYQKLNKKSAKIIG</sequence>
<organism evidence="2">
    <name type="scientific">Pectinophora gossypiella</name>
    <name type="common">Cotton pink bollworm</name>
    <name type="synonym">Depressaria gossypiella</name>
    <dbReference type="NCBI Taxonomy" id="13191"/>
    <lineage>
        <taxon>Eukaryota</taxon>
        <taxon>Metazoa</taxon>
        <taxon>Ecdysozoa</taxon>
        <taxon>Arthropoda</taxon>
        <taxon>Hexapoda</taxon>
        <taxon>Insecta</taxon>
        <taxon>Pterygota</taxon>
        <taxon>Neoptera</taxon>
        <taxon>Endopterygota</taxon>
        <taxon>Lepidoptera</taxon>
        <taxon>Glossata</taxon>
        <taxon>Ditrysia</taxon>
        <taxon>Gelechioidea</taxon>
        <taxon>Gelechiidae</taxon>
        <taxon>Apatetrinae</taxon>
        <taxon>Pectinophora</taxon>
    </lineage>
</organism>
<dbReference type="OrthoDB" id="3045089at2759"/>
<proteinExistence type="predicted"/>
<accession>A0A1E1VXN9</accession>
<reference evidence="2" key="1">
    <citation type="submission" date="2015-09" db="EMBL/GenBank/DDBJ databases">
        <title>De novo assembly of Pectinophora gossypiella (Pink Bollworm) gut transcriptome.</title>
        <authorList>
            <person name="Tassone E.E."/>
        </authorList>
    </citation>
    <scope>NUCLEOTIDE SEQUENCE</scope>
</reference>
<gene>
    <name evidence="2" type="ORF">g.1290</name>
</gene>
<dbReference type="EMBL" id="GDQN01011541">
    <property type="protein sequence ID" value="JAT79513.1"/>
    <property type="molecule type" value="Transcribed_RNA"/>
</dbReference>